<keyword evidence="2" id="KW-0812">Transmembrane</keyword>
<feature type="transmembrane region" description="Helical" evidence="2">
    <location>
        <begin position="1060"/>
        <end position="1083"/>
    </location>
</feature>
<dbReference type="AlphaFoldDB" id="A0AAE0BD12"/>
<evidence type="ECO:0000256" key="2">
    <source>
        <dbReference type="SAM" id="Phobius"/>
    </source>
</evidence>
<feature type="transmembrane region" description="Helical" evidence="2">
    <location>
        <begin position="953"/>
        <end position="974"/>
    </location>
</feature>
<accession>A0AAE0BD12</accession>
<feature type="transmembrane region" description="Helical" evidence="2">
    <location>
        <begin position="908"/>
        <end position="932"/>
    </location>
</feature>
<protein>
    <submittedName>
        <fullName evidence="3">Uncharacterized protein</fullName>
    </submittedName>
</protein>
<organism evidence="3 4">
    <name type="scientific">Cymbomonas tetramitiformis</name>
    <dbReference type="NCBI Taxonomy" id="36881"/>
    <lineage>
        <taxon>Eukaryota</taxon>
        <taxon>Viridiplantae</taxon>
        <taxon>Chlorophyta</taxon>
        <taxon>Pyramimonadophyceae</taxon>
        <taxon>Pyramimonadales</taxon>
        <taxon>Pyramimonadaceae</taxon>
        <taxon>Cymbomonas</taxon>
    </lineage>
</organism>
<feature type="region of interest" description="Disordered" evidence="1">
    <location>
        <begin position="1154"/>
        <end position="1190"/>
    </location>
</feature>
<sequence>MLRENGAMQVEQGEPFHDMPALNSTASSDPATDPLSSHLHSPTPAPGDAWLMGMAQYTQSLSYNQETISCKLIPPTITPRFERLRQATGAAKKWQVAKSRILRKTPGVPSGSAAPSSPRSFPSQAKEPDALNLAASIVTGWKQLSHTLPLEKPCKAPAGEEPARAAPMVPLPHAPALKTLGKLLEGAGGAGAAPMVQLPHAPALKTLGKLPKGAGSAGAAPMVQLPHAPALKTLGKPPEGAGGAGAAPMVQLPHAPALKTLGKLFEGAGGAGAAPMVQLPHAPALKTLGRPPEGAGGAGGVRLAFRSPVMQRNLSALPHASKVPPLKLEVGTPQQGPRALPLSSTDTQLMRMQHGSSPVHSAGQGPGPVLEARAEADVGQGLHAMHELVDEPSSPSSPGPEVALLGRSKSLRRAPSSKSRRQSLEQSKEVIAVIGMQSRKRWVAWRDWCKARLSWYRKPKLDGKRLTMELKLNMIRIQMCIPFSDLKTLLEEGRGKKEVPVDASKAEAPPLSKLRRGSLLQGGDTEIVARAAERSLRVDSELLCLERMLGTAMVHAYLSNTNLVDHKQLAAQGVLLERLPWEMPTKRSFGWYVSVFMVVLRKVSGKDWLRRSKLLRLVFLQSVDGSFAMTQGLINILQIGEPEEALSEKPVPFFSLQAFRGSIPEMLSTAVQEEAWWMSAESIWATLCAVESYNLMYTVDWIENPFSVLGEQKTMAETAADWVDKLFSRSATLQKMLPHLQATAKQLVEESEARRVERIQKLHDAIVAKQAPPTMLQRLRAAPQRTMAAMKEVSILFILSHPLFGVWMTPSIAPLSRAERIILLVNNHIVMLAIAVWFYFSKSLTCCKQLKEFAGCPDASDRYGSCLGYATCGVLVDMEATGAQMPRELQVWEYSCDAFPQSTLTGRLYAVLVIVVMLMPINAVLQSLFVISSSREMPAHWQIPKSGKKANRLYGAMGTIVVHAVINFMFALLVDFRKLNKTLALILVGFLSLVLKPAAVILAAFAFVVALWKRLYKVLVPSKDRSKLAPSPTDFSSVETAATLVSMYLVPVVNGLLEKMAYVIVLLFWMVMTWVLVTFSTVIRETMGDSAEQTLLEAWGMSLLMENFGKAGVRQVGFKLGAAWIVTKVNGIFEDKLDLQTWFEMHVMRKLRDSGRSMGEDEEEEEEGEGMDDDGGDGGEIDNGEIEMNM</sequence>
<evidence type="ECO:0000313" key="3">
    <source>
        <dbReference type="EMBL" id="KAK3233592.1"/>
    </source>
</evidence>
<gene>
    <name evidence="3" type="ORF">CYMTET_56131</name>
</gene>
<feature type="transmembrane region" description="Helical" evidence="2">
    <location>
        <begin position="821"/>
        <end position="840"/>
    </location>
</feature>
<feature type="transmembrane region" description="Helical" evidence="2">
    <location>
        <begin position="793"/>
        <end position="809"/>
    </location>
</feature>
<keyword evidence="2" id="KW-1133">Transmembrane helix</keyword>
<feature type="transmembrane region" description="Helical" evidence="2">
    <location>
        <begin position="1033"/>
        <end position="1054"/>
    </location>
</feature>
<feature type="region of interest" description="Disordered" evidence="1">
    <location>
        <begin position="1"/>
        <end position="44"/>
    </location>
</feature>
<evidence type="ECO:0000313" key="4">
    <source>
        <dbReference type="Proteomes" id="UP001190700"/>
    </source>
</evidence>
<keyword evidence="2" id="KW-0472">Membrane</keyword>
<dbReference type="EMBL" id="LGRX02035674">
    <property type="protein sequence ID" value="KAK3233592.1"/>
    <property type="molecule type" value="Genomic_DNA"/>
</dbReference>
<name>A0AAE0BD12_9CHLO</name>
<keyword evidence="4" id="KW-1185">Reference proteome</keyword>
<evidence type="ECO:0000256" key="1">
    <source>
        <dbReference type="SAM" id="MobiDB-lite"/>
    </source>
</evidence>
<feature type="transmembrane region" description="Helical" evidence="2">
    <location>
        <begin position="986"/>
        <end position="1012"/>
    </location>
</feature>
<feature type="compositionally biased region" description="Low complexity" evidence="1">
    <location>
        <begin position="106"/>
        <end position="123"/>
    </location>
</feature>
<proteinExistence type="predicted"/>
<feature type="compositionally biased region" description="Acidic residues" evidence="1">
    <location>
        <begin position="1160"/>
        <end position="1190"/>
    </location>
</feature>
<reference evidence="3 4" key="1">
    <citation type="journal article" date="2015" name="Genome Biol. Evol.">
        <title>Comparative Genomics of a Bacterivorous Green Alga Reveals Evolutionary Causalities and Consequences of Phago-Mixotrophic Mode of Nutrition.</title>
        <authorList>
            <person name="Burns J.A."/>
            <person name="Paasch A."/>
            <person name="Narechania A."/>
            <person name="Kim E."/>
        </authorList>
    </citation>
    <scope>NUCLEOTIDE SEQUENCE [LARGE SCALE GENOMIC DNA]</scope>
    <source>
        <strain evidence="3 4">PLY_AMNH</strain>
    </source>
</reference>
<dbReference type="Proteomes" id="UP001190700">
    <property type="component" value="Unassembled WGS sequence"/>
</dbReference>
<feature type="region of interest" description="Disordered" evidence="1">
    <location>
        <begin position="98"/>
        <end position="126"/>
    </location>
</feature>
<comment type="caution">
    <text evidence="3">The sequence shown here is derived from an EMBL/GenBank/DDBJ whole genome shotgun (WGS) entry which is preliminary data.</text>
</comment>
<feature type="compositionally biased region" description="Polar residues" evidence="1">
    <location>
        <begin position="22"/>
        <end position="40"/>
    </location>
</feature>
<feature type="region of interest" description="Disordered" evidence="1">
    <location>
        <begin position="389"/>
        <end position="425"/>
    </location>
</feature>